<dbReference type="EMBL" id="SLWK01000006">
    <property type="protein sequence ID" value="TCO08036.1"/>
    <property type="molecule type" value="Genomic_DNA"/>
</dbReference>
<dbReference type="InterPro" id="IPR002761">
    <property type="entry name" value="Diphthami_syn_dom"/>
</dbReference>
<gene>
    <name evidence="2" type="ORF">EV194_106179</name>
</gene>
<evidence type="ECO:0000259" key="1">
    <source>
        <dbReference type="Pfam" id="PF01902"/>
    </source>
</evidence>
<name>A0A4R2GI09_9BACT</name>
<sequence length="218" mass="24386">MSAFVSWSGGKDCMYAMHRFLLQSELTVSHLVNMCDETGLKSGSHGLDSALIKAQAEQLNIELIQSPTSKGQYRTNFIAAISELKNRGVTNGIFGDIYLDAHREWIEEVCGEVGVTPVFPLWGMDTSMLPEWFVADGFKSMVVSVKKTKLGKEWLGRIIDKKFLSEMKSLLGIDLSAEQGEYHTFVFDGPLFTKAVAFESGDKWEDESHYYLGLKVIP</sequence>
<reference evidence="2 3" key="1">
    <citation type="submission" date="2019-03" db="EMBL/GenBank/DDBJ databases">
        <title>Genomic Encyclopedia of Type Strains, Phase IV (KMG-IV): sequencing the most valuable type-strain genomes for metagenomic binning, comparative biology and taxonomic classification.</title>
        <authorList>
            <person name="Goeker M."/>
        </authorList>
    </citation>
    <scope>NUCLEOTIDE SEQUENCE [LARGE SCALE GENOMIC DNA]</scope>
    <source>
        <strain evidence="2 3">DSM 24179</strain>
    </source>
</reference>
<dbReference type="AlphaFoldDB" id="A0A4R2GI09"/>
<dbReference type="GO" id="GO:0017178">
    <property type="term" value="F:diphthine-ammonia ligase activity"/>
    <property type="evidence" value="ECO:0007669"/>
    <property type="project" value="TreeGrafter"/>
</dbReference>
<dbReference type="Gene3D" id="3.90.1490.10">
    <property type="entry name" value="putative n-type atp pyrophosphatase, domain 2"/>
    <property type="match status" value="1"/>
</dbReference>
<dbReference type="Gene3D" id="3.40.50.620">
    <property type="entry name" value="HUPs"/>
    <property type="match status" value="1"/>
</dbReference>
<dbReference type="PANTHER" id="PTHR12196:SF2">
    <property type="entry name" value="DIPHTHINE--AMMONIA LIGASE"/>
    <property type="match status" value="1"/>
</dbReference>
<dbReference type="CDD" id="cd01994">
    <property type="entry name" value="AANH_PF0828-like"/>
    <property type="match status" value="1"/>
</dbReference>
<proteinExistence type="predicted"/>
<dbReference type="InterPro" id="IPR030662">
    <property type="entry name" value="DPH6/MJ0570"/>
</dbReference>
<feature type="domain" description="Diphthamide synthase" evidence="1">
    <location>
        <begin position="2"/>
        <end position="215"/>
    </location>
</feature>
<organism evidence="2 3">
    <name type="scientific">Natronoflexus pectinivorans</name>
    <dbReference type="NCBI Taxonomy" id="682526"/>
    <lineage>
        <taxon>Bacteria</taxon>
        <taxon>Pseudomonadati</taxon>
        <taxon>Bacteroidota</taxon>
        <taxon>Bacteroidia</taxon>
        <taxon>Marinilabiliales</taxon>
        <taxon>Marinilabiliaceae</taxon>
        <taxon>Natronoflexus</taxon>
    </lineage>
</organism>
<comment type="caution">
    <text evidence="2">The sequence shown here is derived from an EMBL/GenBank/DDBJ whole genome shotgun (WGS) entry which is preliminary data.</text>
</comment>
<dbReference type="SUPFAM" id="SSF52402">
    <property type="entry name" value="Adenine nucleotide alpha hydrolases-like"/>
    <property type="match status" value="1"/>
</dbReference>
<dbReference type="NCBIfam" id="TIGR00290">
    <property type="entry name" value="MJ0570_dom"/>
    <property type="match status" value="1"/>
</dbReference>
<dbReference type="OrthoDB" id="3572539at2"/>
<keyword evidence="3" id="KW-1185">Reference proteome</keyword>
<dbReference type="RefSeq" id="WP_132433922.1">
    <property type="nucleotide sequence ID" value="NZ_SLWK01000006.1"/>
</dbReference>
<evidence type="ECO:0000313" key="3">
    <source>
        <dbReference type="Proteomes" id="UP000295221"/>
    </source>
</evidence>
<dbReference type="PANTHER" id="PTHR12196">
    <property type="entry name" value="DOMAIN OF UNKNOWN FUNCTION 71 DUF71 -CONTAINING PROTEIN"/>
    <property type="match status" value="1"/>
</dbReference>
<accession>A0A4R2GI09</accession>
<dbReference type="InterPro" id="IPR014729">
    <property type="entry name" value="Rossmann-like_a/b/a_fold"/>
</dbReference>
<dbReference type="Pfam" id="PF01902">
    <property type="entry name" value="Diphthami_syn_2"/>
    <property type="match status" value="1"/>
</dbReference>
<dbReference type="Proteomes" id="UP000295221">
    <property type="component" value="Unassembled WGS sequence"/>
</dbReference>
<evidence type="ECO:0000313" key="2">
    <source>
        <dbReference type="EMBL" id="TCO08036.1"/>
    </source>
</evidence>
<protein>
    <submittedName>
        <fullName evidence="2">Uncharacterized protein (TIGR00290 family)</fullName>
    </submittedName>
</protein>
<dbReference type="GO" id="GO:0017183">
    <property type="term" value="P:protein histidyl modification to diphthamide"/>
    <property type="evidence" value="ECO:0007669"/>
    <property type="project" value="TreeGrafter"/>
</dbReference>